<evidence type="ECO:0000259" key="12">
    <source>
        <dbReference type="PROSITE" id="PS50215"/>
    </source>
</evidence>
<dbReference type="SMART" id="SM00050">
    <property type="entry name" value="DISIN"/>
    <property type="match status" value="1"/>
</dbReference>
<dbReference type="Pfam" id="PF01421">
    <property type="entry name" value="Reprolysin"/>
    <property type="match status" value="1"/>
</dbReference>
<evidence type="ECO:0000256" key="2">
    <source>
        <dbReference type="ARBA" id="ARBA00022692"/>
    </source>
</evidence>
<comment type="caution">
    <text evidence="7">Lacks conserved residue(s) required for the propagation of feature annotation.</text>
</comment>
<dbReference type="CDD" id="cd04269">
    <property type="entry name" value="ZnMc_adamalysin_II_like"/>
    <property type="match status" value="1"/>
</dbReference>
<dbReference type="InterPro" id="IPR034027">
    <property type="entry name" value="Reprolysin_adamalysin"/>
</dbReference>
<dbReference type="Pfam" id="PF00200">
    <property type="entry name" value="Disintegrin"/>
    <property type="match status" value="1"/>
</dbReference>
<dbReference type="InterPro" id="IPR001590">
    <property type="entry name" value="Peptidase_M12B"/>
</dbReference>
<evidence type="ECO:0000313" key="13">
    <source>
        <dbReference type="EMBL" id="CAL5139325.1"/>
    </source>
</evidence>
<dbReference type="InterPro" id="IPR000742">
    <property type="entry name" value="EGF"/>
</dbReference>
<dbReference type="GO" id="GO:0004222">
    <property type="term" value="F:metalloendopeptidase activity"/>
    <property type="evidence" value="ECO:0007669"/>
    <property type="project" value="InterPro"/>
</dbReference>
<keyword evidence="5 7" id="KW-1015">Disulfide bond</keyword>
<evidence type="ECO:0000259" key="11">
    <source>
        <dbReference type="PROSITE" id="PS50214"/>
    </source>
</evidence>
<feature type="region of interest" description="Disordered" evidence="8">
    <location>
        <begin position="1162"/>
        <end position="1195"/>
    </location>
</feature>
<dbReference type="PANTHER" id="PTHR11905:SF159">
    <property type="entry name" value="ADAM METALLOPROTEASE"/>
    <property type="match status" value="1"/>
</dbReference>
<feature type="region of interest" description="Disordered" evidence="8">
    <location>
        <begin position="1258"/>
        <end position="1296"/>
    </location>
</feature>
<dbReference type="InterPro" id="IPR036436">
    <property type="entry name" value="Disintegrin_dom_sf"/>
</dbReference>
<evidence type="ECO:0000256" key="6">
    <source>
        <dbReference type="PROSITE-ProRule" id="PRU00068"/>
    </source>
</evidence>
<dbReference type="PROSITE" id="PS50214">
    <property type="entry name" value="DISINTEGRIN_2"/>
    <property type="match status" value="1"/>
</dbReference>
<keyword evidence="3 9" id="KW-1133">Transmembrane helix</keyword>
<dbReference type="PANTHER" id="PTHR11905">
    <property type="entry name" value="ADAM A DISINTEGRIN AND METALLOPROTEASE DOMAIN"/>
    <property type="match status" value="1"/>
</dbReference>
<keyword evidence="2 9" id="KW-0812">Transmembrane</keyword>
<dbReference type="GO" id="GO:0046872">
    <property type="term" value="F:metal ion binding"/>
    <property type="evidence" value="ECO:0007669"/>
    <property type="project" value="UniProtKB-KW"/>
</dbReference>
<dbReference type="GO" id="GO:0016020">
    <property type="term" value="C:membrane"/>
    <property type="evidence" value="ECO:0007669"/>
    <property type="project" value="UniProtKB-SubCell"/>
</dbReference>
<dbReference type="SUPFAM" id="SSF55486">
    <property type="entry name" value="Metalloproteases ('zincins'), catalytic domain"/>
    <property type="match status" value="1"/>
</dbReference>
<evidence type="ECO:0000256" key="7">
    <source>
        <dbReference type="PROSITE-ProRule" id="PRU00276"/>
    </source>
</evidence>
<dbReference type="Gene3D" id="3.40.390.10">
    <property type="entry name" value="Collagenase (Catalytic Domain)"/>
    <property type="match status" value="1"/>
</dbReference>
<dbReference type="Pfam" id="PF08516">
    <property type="entry name" value="ADAM_CR"/>
    <property type="match status" value="1"/>
</dbReference>
<feature type="binding site" evidence="7">
    <location>
        <position position="408"/>
    </location>
    <ligand>
        <name>Zn(2+)</name>
        <dbReference type="ChEBI" id="CHEBI:29105"/>
        <note>catalytic</note>
    </ligand>
</feature>
<evidence type="ECO:0000256" key="8">
    <source>
        <dbReference type="SAM" id="MobiDB-lite"/>
    </source>
</evidence>
<comment type="caution">
    <text evidence="13">The sequence shown here is derived from an EMBL/GenBank/DDBJ whole genome shotgun (WGS) entry which is preliminary data.</text>
</comment>
<feature type="compositionally biased region" description="Basic and acidic residues" evidence="8">
    <location>
        <begin position="1162"/>
        <end position="1174"/>
    </location>
</feature>
<accession>A0AAV2TPP4</accession>
<dbReference type="InterPro" id="IPR024079">
    <property type="entry name" value="MetalloPept_cat_dom_sf"/>
</dbReference>
<feature type="disulfide bond" evidence="6">
    <location>
        <begin position="608"/>
        <end position="628"/>
    </location>
</feature>
<reference evidence="13" key="1">
    <citation type="submission" date="2024-06" db="EMBL/GenBank/DDBJ databases">
        <authorList>
            <person name="Liu X."/>
            <person name="Lenzi L."/>
            <person name="Haldenby T S."/>
            <person name="Uol C."/>
        </authorList>
    </citation>
    <scope>NUCLEOTIDE SEQUENCE</scope>
</reference>
<name>A0AAV2TPP4_CALDB</name>
<evidence type="ECO:0000256" key="1">
    <source>
        <dbReference type="ARBA" id="ARBA00004167"/>
    </source>
</evidence>
<dbReference type="InterPro" id="IPR001762">
    <property type="entry name" value="Disintegrin_dom"/>
</dbReference>
<dbReference type="PROSITE" id="PS50215">
    <property type="entry name" value="ADAM_MEPRO"/>
    <property type="match status" value="1"/>
</dbReference>
<proteinExistence type="predicted"/>
<sequence length="1325" mass="147168">MLILHILLFVIHLIPLNEANTSLRTVSLDVALPYEFSDLPPYFNLSIPFNSGGVGKQISFTLYQAKTSSSSALVYSSDEVNYTHRLPQCFYHALPQSLDLPNLSRINLQELPYGTLSLCEGGLKGYLRIPPSAHDPDVVYWIEPVQPTRNSSTARPSSLREQVQAPHRLTIIPSFDTQALGQDWPNLAIFRSEILFNTTQSKINHSIFGPDDQRFESHLSSLRDTVEAILRRQRRGASDKTAPSQDARFSATDPEPVRVVNLPNQPQPHILELYMIVDEVLAGAFRGNYDRLIYRVNMLITLVNAVYSRFNINIVIVRLEIWEQDRRPLNIEEHHLLHTLAQFKRMHTVVRHDCLHALLGIRDEGSRTRGKANPRTMCVFSRCVGYSRDSPSIDIAETARTMAHELGHNFGLRHDTEECKCQGCIMATGVEFGNNLMEWSPCSVRDLAALLKYGMGACLHDTPSRSVVAVTPTPVSKPTRLSTRTGLVPSVVQVYDWMKQSSPLSAYRAFSSPRRNGGVGSSTRSSSHYAEKVSHLCGNGQIDPGEECDCGTRDSCPQELRDCCDVERCRLKPGSECAGGPCCVVEPVHSPKSKSKFQCRLATSGTVCRNESGSCDLPEYCDGRSQWCPVDVYKVDGTVCSTDEGKKAYCIRGGCREAEGWCRVLWGKTSRRGNPNCFYENEVYQGGKADPIANCGKNRPTANERWEDAKSWPGIRCASWRDAECGRLWCHHQNEKAMLLGWVESQTKILRSTGEVCSALIYDPVWPASDPSTWDTNRTRQLSLSAAGVGIFASTTQDAGMVPDGTPCSRGFCYNGSCITESELPSRLACHCRGPSICNNLGHCHCYPGFHPPDCEYGGDGGSIDSGPPPPDTSPDPYLVVAMCITFFVVLPLIGFGLYCYMVHRCQCFPITTDPIIPTKSGLRRPFDHGLVDYLCRCCRPSLPASFTEFVTRPGRFKRGWPSSSSGSSERSSQLLRVVGHRKHFMRNLLENLGEGSDGKMALMGPDRNPSPSPNGSSYLSEASKTPYPILAYQDSTSELLLKENEIGWTNGYADHLRKTQYDVEVKVANGLPKSNLTNGSVLYSQTRLKPLKQNGNESSQYPEKWKRPNGKVHSIVSRPSLIEEIVDRDADETAGTGKGNRHANMGDKRFGYTVERHKSSVWQERRGRQEDSSPTKACVPTNTTENPETRIRSNDLISPPRLETMTYQGDMCSLNEAAVMSTLRRTTKPKNSNETNSKTNGMQTVLLRKVSQMRHLDYSPLSPSPSVSRSQSQRVGGLSPHDISQPRLENTTYKESLADLETARLQIRGATSSCAPGRVKSSKS</sequence>
<feature type="binding site" evidence="7">
    <location>
        <position position="404"/>
    </location>
    <ligand>
        <name>Zn(2+)</name>
        <dbReference type="ChEBI" id="CHEBI:29105"/>
        <note>catalytic</note>
    </ligand>
</feature>
<evidence type="ECO:0000313" key="14">
    <source>
        <dbReference type="Proteomes" id="UP001497525"/>
    </source>
</evidence>
<feature type="domain" description="Disintegrin" evidence="11">
    <location>
        <begin position="534"/>
        <end position="636"/>
    </location>
</feature>
<organism evidence="13 14">
    <name type="scientific">Calicophoron daubneyi</name>
    <name type="common">Rumen fluke</name>
    <name type="synonym">Paramphistomum daubneyi</name>
    <dbReference type="NCBI Taxonomy" id="300641"/>
    <lineage>
        <taxon>Eukaryota</taxon>
        <taxon>Metazoa</taxon>
        <taxon>Spiralia</taxon>
        <taxon>Lophotrochozoa</taxon>
        <taxon>Platyhelminthes</taxon>
        <taxon>Trematoda</taxon>
        <taxon>Digenea</taxon>
        <taxon>Plagiorchiida</taxon>
        <taxon>Pronocephalata</taxon>
        <taxon>Paramphistomoidea</taxon>
        <taxon>Paramphistomidae</taxon>
        <taxon>Calicophoron</taxon>
    </lineage>
</organism>
<dbReference type="InterPro" id="IPR006586">
    <property type="entry name" value="ADAM_Cys-rich"/>
</dbReference>
<feature type="region of interest" description="Disordered" evidence="8">
    <location>
        <begin position="996"/>
        <end position="1021"/>
    </location>
</feature>
<dbReference type="EMBL" id="CAXLJL010000600">
    <property type="protein sequence ID" value="CAL5139325.1"/>
    <property type="molecule type" value="Genomic_DNA"/>
</dbReference>
<dbReference type="Proteomes" id="UP001497525">
    <property type="component" value="Unassembled WGS sequence"/>
</dbReference>
<evidence type="ECO:0000256" key="5">
    <source>
        <dbReference type="ARBA" id="ARBA00023157"/>
    </source>
</evidence>
<keyword evidence="7" id="KW-0479">Metal-binding</keyword>
<evidence type="ECO:0000256" key="4">
    <source>
        <dbReference type="ARBA" id="ARBA00023136"/>
    </source>
</evidence>
<feature type="transmembrane region" description="Helical" evidence="9">
    <location>
        <begin position="878"/>
        <end position="901"/>
    </location>
</feature>
<keyword evidence="7" id="KW-0862">Zinc</keyword>
<dbReference type="PROSITE" id="PS01186">
    <property type="entry name" value="EGF_2"/>
    <property type="match status" value="1"/>
</dbReference>
<feature type="chain" id="PRO_5043449900" evidence="10">
    <location>
        <begin position="20"/>
        <end position="1325"/>
    </location>
</feature>
<keyword evidence="4 9" id="KW-0472">Membrane</keyword>
<gene>
    <name evidence="13" type="ORF">CDAUBV1_LOCUS14352</name>
</gene>
<comment type="subcellular location">
    <subcellularLocation>
        <location evidence="1">Membrane</location>
        <topology evidence="1">Single-pass membrane protein</topology>
    </subcellularLocation>
</comment>
<dbReference type="SUPFAM" id="SSF57552">
    <property type="entry name" value="Blood coagulation inhibitor (disintegrin)"/>
    <property type="match status" value="1"/>
</dbReference>
<dbReference type="Gene3D" id="4.10.70.10">
    <property type="entry name" value="Disintegrin domain"/>
    <property type="match status" value="1"/>
</dbReference>
<dbReference type="SMART" id="SM00608">
    <property type="entry name" value="ACR"/>
    <property type="match status" value="1"/>
</dbReference>
<evidence type="ECO:0000256" key="9">
    <source>
        <dbReference type="SAM" id="Phobius"/>
    </source>
</evidence>
<dbReference type="GO" id="GO:0006509">
    <property type="term" value="P:membrane protein ectodomain proteolysis"/>
    <property type="evidence" value="ECO:0007669"/>
    <property type="project" value="TreeGrafter"/>
</dbReference>
<feature type="compositionally biased region" description="Low complexity" evidence="8">
    <location>
        <begin position="1265"/>
        <end position="1278"/>
    </location>
</feature>
<feature type="binding site" evidence="7">
    <location>
        <position position="414"/>
    </location>
    <ligand>
        <name>Zn(2+)</name>
        <dbReference type="ChEBI" id="CHEBI:29105"/>
        <note>catalytic</note>
    </ligand>
</feature>
<feature type="region of interest" description="Disordered" evidence="8">
    <location>
        <begin position="233"/>
        <end position="255"/>
    </location>
</feature>
<feature type="signal peptide" evidence="10">
    <location>
        <begin position="1"/>
        <end position="19"/>
    </location>
</feature>
<evidence type="ECO:0000256" key="10">
    <source>
        <dbReference type="SAM" id="SignalP"/>
    </source>
</evidence>
<feature type="active site" evidence="7">
    <location>
        <position position="405"/>
    </location>
</feature>
<evidence type="ECO:0000256" key="3">
    <source>
        <dbReference type="ARBA" id="ARBA00022989"/>
    </source>
</evidence>
<keyword evidence="10" id="KW-0732">Signal</keyword>
<feature type="domain" description="Peptidase M12B" evidence="12">
    <location>
        <begin position="269"/>
        <end position="463"/>
    </location>
</feature>
<feature type="compositionally biased region" description="Polar residues" evidence="8">
    <location>
        <begin position="1175"/>
        <end position="1187"/>
    </location>
</feature>
<protein>
    <submittedName>
        <fullName evidence="13">Uncharacterized protein</fullName>
    </submittedName>
</protein>
<feature type="disulfide bond" evidence="7">
    <location>
        <begin position="378"/>
        <end position="458"/>
    </location>
</feature>